<sequence>MDQVLDVRGVGGATQGEAYLLGLESAIQFLLEDVNVEWECMCISLVSNPKDIVEWIRGSEETSWESRFLRNKTKEKEFIKAKLQWEERAKANVGIW</sequence>
<evidence type="ECO:0000313" key="1">
    <source>
        <dbReference type="EMBL" id="MED6135851.1"/>
    </source>
</evidence>
<organism evidence="1 2">
    <name type="scientific">Stylosanthes scabra</name>
    <dbReference type="NCBI Taxonomy" id="79078"/>
    <lineage>
        <taxon>Eukaryota</taxon>
        <taxon>Viridiplantae</taxon>
        <taxon>Streptophyta</taxon>
        <taxon>Embryophyta</taxon>
        <taxon>Tracheophyta</taxon>
        <taxon>Spermatophyta</taxon>
        <taxon>Magnoliopsida</taxon>
        <taxon>eudicotyledons</taxon>
        <taxon>Gunneridae</taxon>
        <taxon>Pentapetalae</taxon>
        <taxon>rosids</taxon>
        <taxon>fabids</taxon>
        <taxon>Fabales</taxon>
        <taxon>Fabaceae</taxon>
        <taxon>Papilionoideae</taxon>
        <taxon>50 kb inversion clade</taxon>
        <taxon>dalbergioids sensu lato</taxon>
        <taxon>Dalbergieae</taxon>
        <taxon>Pterocarpus clade</taxon>
        <taxon>Stylosanthes</taxon>
    </lineage>
</organism>
<keyword evidence="2" id="KW-1185">Reference proteome</keyword>
<evidence type="ECO:0000313" key="2">
    <source>
        <dbReference type="Proteomes" id="UP001341840"/>
    </source>
</evidence>
<proteinExistence type="predicted"/>
<name>A0ABU6SI44_9FABA</name>
<gene>
    <name evidence="1" type="ORF">PIB30_050512</name>
</gene>
<accession>A0ABU6SI44</accession>
<comment type="caution">
    <text evidence="1">The sequence shown here is derived from an EMBL/GenBank/DDBJ whole genome shotgun (WGS) entry which is preliminary data.</text>
</comment>
<reference evidence="1 2" key="1">
    <citation type="journal article" date="2023" name="Plants (Basel)">
        <title>Bridging the Gap: Combining Genomics and Transcriptomics Approaches to Understand Stylosanthes scabra, an Orphan Legume from the Brazilian Caatinga.</title>
        <authorList>
            <person name="Ferreira-Neto J.R.C."/>
            <person name="da Silva M.D."/>
            <person name="Binneck E."/>
            <person name="de Melo N.F."/>
            <person name="da Silva R.H."/>
            <person name="de Melo A.L.T.M."/>
            <person name="Pandolfi V."/>
            <person name="Bustamante F.O."/>
            <person name="Brasileiro-Vidal A.C."/>
            <person name="Benko-Iseppon A.M."/>
        </authorList>
    </citation>
    <scope>NUCLEOTIDE SEQUENCE [LARGE SCALE GENOMIC DNA]</scope>
    <source>
        <tissue evidence="1">Leaves</tissue>
    </source>
</reference>
<protein>
    <recommendedName>
        <fullName evidence="3">RNase H type-1 domain-containing protein</fullName>
    </recommendedName>
</protein>
<dbReference type="Proteomes" id="UP001341840">
    <property type="component" value="Unassembled WGS sequence"/>
</dbReference>
<dbReference type="EMBL" id="JASCZI010060763">
    <property type="protein sequence ID" value="MED6135851.1"/>
    <property type="molecule type" value="Genomic_DNA"/>
</dbReference>
<evidence type="ECO:0008006" key="3">
    <source>
        <dbReference type="Google" id="ProtNLM"/>
    </source>
</evidence>